<dbReference type="EMBL" id="JAWWNJ010000137">
    <property type="protein sequence ID" value="KAK6984446.1"/>
    <property type="molecule type" value="Genomic_DNA"/>
</dbReference>
<keyword evidence="1" id="KW-0472">Membrane</keyword>
<dbReference type="AlphaFoldDB" id="A0AAV9ZJQ4"/>
<gene>
    <name evidence="2" type="ORF">R3P38DRAFT_2575883</name>
</gene>
<keyword evidence="3" id="KW-1185">Reference proteome</keyword>
<evidence type="ECO:0000313" key="3">
    <source>
        <dbReference type="Proteomes" id="UP001362999"/>
    </source>
</evidence>
<sequence>SFSSKPTVVGLWIVGDLACLVYEVLVFLAVCWNILDRPHAIADPDMTRMFLLNGAVYLVLLLRIVETTIALISPLSSLFVIVFFIWTATWKSHHQSTHYQLIRASQLAKRRDWFIFRAHRRYN</sequence>
<evidence type="ECO:0000313" key="2">
    <source>
        <dbReference type="EMBL" id="KAK6984446.1"/>
    </source>
</evidence>
<keyword evidence="1" id="KW-0812">Transmembrane</keyword>
<protein>
    <submittedName>
        <fullName evidence="2">Uncharacterized protein</fullName>
    </submittedName>
</protein>
<accession>A0AAV9ZJQ4</accession>
<feature type="transmembrane region" description="Helical" evidence="1">
    <location>
        <begin position="71"/>
        <end position="90"/>
    </location>
</feature>
<feature type="non-terminal residue" evidence="2">
    <location>
        <position position="1"/>
    </location>
</feature>
<dbReference type="Proteomes" id="UP001362999">
    <property type="component" value="Unassembled WGS sequence"/>
</dbReference>
<keyword evidence="1" id="KW-1133">Transmembrane helix</keyword>
<name>A0AAV9ZJQ4_9AGAR</name>
<feature type="transmembrane region" description="Helical" evidence="1">
    <location>
        <begin position="47"/>
        <end position="65"/>
    </location>
</feature>
<evidence type="ECO:0000256" key="1">
    <source>
        <dbReference type="SAM" id="Phobius"/>
    </source>
</evidence>
<reference evidence="2 3" key="1">
    <citation type="journal article" date="2024" name="J Genomics">
        <title>Draft genome sequencing and assembly of Favolaschia claudopus CIRM-BRFM 2984 isolated from oak limbs.</title>
        <authorList>
            <person name="Navarro D."/>
            <person name="Drula E."/>
            <person name="Chaduli D."/>
            <person name="Cazenave R."/>
            <person name="Ahrendt S."/>
            <person name="Wang J."/>
            <person name="Lipzen A."/>
            <person name="Daum C."/>
            <person name="Barry K."/>
            <person name="Grigoriev I.V."/>
            <person name="Favel A."/>
            <person name="Rosso M.N."/>
            <person name="Martin F."/>
        </authorList>
    </citation>
    <scope>NUCLEOTIDE SEQUENCE [LARGE SCALE GENOMIC DNA]</scope>
    <source>
        <strain evidence="2 3">CIRM-BRFM 2984</strain>
    </source>
</reference>
<comment type="caution">
    <text evidence="2">The sequence shown here is derived from an EMBL/GenBank/DDBJ whole genome shotgun (WGS) entry which is preliminary data.</text>
</comment>
<organism evidence="2 3">
    <name type="scientific">Favolaschia claudopus</name>
    <dbReference type="NCBI Taxonomy" id="2862362"/>
    <lineage>
        <taxon>Eukaryota</taxon>
        <taxon>Fungi</taxon>
        <taxon>Dikarya</taxon>
        <taxon>Basidiomycota</taxon>
        <taxon>Agaricomycotina</taxon>
        <taxon>Agaricomycetes</taxon>
        <taxon>Agaricomycetidae</taxon>
        <taxon>Agaricales</taxon>
        <taxon>Marasmiineae</taxon>
        <taxon>Mycenaceae</taxon>
        <taxon>Favolaschia</taxon>
    </lineage>
</organism>
<feature type="transmembrane region" description="Helical" evidence="1">
    <location>
        <begin position="12"/>
        <end position="35"/>
    </location>
</feature>
<proteinExistence type="predicted"/>